<evidence type="ECO:0000313" key="2">
    <source>
        <dbReference type="Proteomes" id="UP000268469"/>
    </source>
</evidence>
<dbReference type="InterPro" id="IPR026444">
    <property type="entry name" value="Secre_tail"/>
</dbReference>
<dbReference type="NCBIfam" id="TIGR04183">
    <property type="entry name" value="Por_Secre_tail"/>
    <property type="match status" value="1"/>
</dbReference>
<feature type="non-terminal residue" evidence="1">
    <location>
        <position position="1"/>
    </location>
</feature>
<dbReference type="AlphaFoldDB" id="A0A660SI95"/>
<dbReference type="Proteomes" id="UP000268469">
    <property type="component" value="Unassembled WGS sequence"/>
</dbReference>
<protein>
    <recommendedName>
        <fullName evidence="3">T9SS type A sorting domain-containing protein</fullName>
    </recommendedName>
</protein>
<dbReference type="EMBL" id="QNBE01000070">
    <property type="protein sequence ID" value="RKX69690.1"/>
    <property type="molecule type" value="Genomic_DNA"/>
</dbReference>
<gene>
    <name evidence="1" type="ORF">DRP53_07365</name>
</gene>
<comment type="caution">
    <text evidence="1">The sequence shown here is derived from an EMBL/GenBank/DDBJ whole genome shotgun (WGS) entry which is preliminary data.</text>
</comment>
<accession>A0A660SI95</accession>
<name>A0A660SI95_UNCW3</name>
<sequence>PHLQLTLPPGIYFLKIKTQSETKTEKLVVLR</sequence>
<reference evidence="1 2" key="1">
    <citation type="submission" date="2018-06" db="EMBL/GenBank/DDBJ databases">
        <title>Extensive metabolic versatility and redundancy in microbially diverse, dynamic hydrothermal sediments.</title>
        <authorList>
            <person name="Dombrowski N."/>
            <person name="Teske A."/>
            <person name="Baker B.J."/>
        </authorList>
    </citation>
    <scope>NUCLEOTIDE SEQUENCE [LARGE SCALE GENOMIC DNA]</scope>
    <source>
        <strain evidence="1">B36_G15</strain>
    </source>
</reference>
<evidence type="ECO:0000313" key="1">
    <source>
        <dbReference type="EMBL" id="RKX69690.1"/>
    </source>
</evidence>
<organism evidence="1 2">
    <name type="scientific">candidate division WOR-3 bacterium</name>
    <dbReference type="NCBI Taxonomy" id="2052148"/>
    <lineage>
        <taxon>Bacteria</taxon>
        <taxon>Bacteria division WOR-3</taxon>
    </lineage>
</organism>
<evidence type="ECO:0008006" key="3">
    <source>
        <dbReference type="Google" id="ProtNLM"/>
    </source>
</evidence>
<proteinExistence type="predicted"/>